<proteinExistence type="predicted"/>
<dbReference type="InterPro" id="IPR007219">
    <property type="entry name" value="XnlR_reg_dom"/>
</dbReference>
<evidence type="ECO:0000256" key="2">
    <source>
        <dbReference type="ARBA" id="ARBA00023242"/>
    </source>
</evidence>
<organism evidence="6 7">
    <name type="scientific">Curvularia kusanoi</name>
    <name type="common">Cochliobolus kusanoi</name>
    <dbReference type="NCBI Taxonomy" id="90978"/>
    <lineage>
        <taxon>Eukaryota</taxon>
        <taxon>Fungi</taxon>
        <taxon>Dikarya</taxon>
        <taxon>Ascomycota</taxon>
        <taxon>Pezizomycotina</taxon>
        <taxon>Dothideomycetes</taxon>
        <taxon>Pleosporomycetidae</taxon>
        <taxon>Pleosporales</taxon>
        <taxon>Pleosporineae</taxon>
        <taxon>Pleosporaceae</taxon>
        <taxon>Curvularia</taxon>
    </lineage>
</organism>
<comment type="subcellular location">
    <subcellularLocation>
        <location evidence="1">Nucleus</location>
    </subcellularLocation>
</comment>
<dbReference type="SMART" id="SM00906">
    <property type="entry name" value="Fungal_trans"/>
    <property type="match status" value="1"/>
</dbReference>
<evidence type="ECO:0000256" key="4">
    <source>
        <dbReference type="SAM" id="Phobius"/>
    </source>
</evidence>
<evidence type="ECO:0000256" key="3">
    <source>
        <dbReference type="SAM" id="MobiDB-lite"/>
    </source>
</evidence>
<feature type="domain" description="Xylanolytic transcriptional activator regulatory" evidence="5">
    <location>
        <begin position="112"/>
        <end position="186"/>
    </location>
</feature>
<dbReference type="PANTHER" id="PTHR31001">
    <property type="entry name" value="UNCHARACTERIZED TRANSCRIPTIONAL REGULATORY PROTEIN"/>
    <property type="match status" value="1"/>
</dbReference>
<name>A0A9P4W7S9_CURKU</name>
<dbReference type="EMBL" id="SWKU01000026">
    <property type="protein sequence ID" value="KAF2996727.1"/>
    <property type="molecule type" value="Genomic_DNA"/>
</dbReference>
<dbReference type="AlphaFoldDB" id="A0A9P4W7S9"/>
<comment type="caution">
    <text evidence="6">The sequence shown here is derived from an EMBL/GenBank/DDBJ whole genome shotgun (WGS) entry which is preliminary data.</text>
</comment>
<evidence type="ECO:0000259" key="5">
    <source>
        <dbReference type="SMART" id="SM00906"/>
    </source>
</evidence>
<dbReference type="GO" id="GO:0008270">
    <property type="term" value="F:zinc ion binding"/>
    <property type="evidence" value="ECO:0007669"/>
    <property type="project" value="InterPro"/>
</dbReference>
<keyword evidence="7" id="KW-1185">Reference proteome</keyword>
<gene>
    <name evidence="6" type="ORF">E8E13_006049</name>
</gene>
<evidence type="ECO:0000256" key="1">
    <source>
        <dbReference type="ARBA" id="ARBA00004123"/>
    </source>
</evidence>
<keyword evidence="4" id="KW-0812">Transmembrane</keyword>
<dbReference type="Proteomes" id="UP000801428">
    <property type="component" value="Unassembled WGS sequence"/>
</dbReference>
<keyword evidence="2" id="KW-0539">Nucleus</keyword>
<feature type="region of interest" description="Disordered" evidence="3">
    <location>
        <begin position="185"/>
        <end position="206"/>
    </location>
</feature>
<protein>
    <recommendedName>
        <fullName evidence="5">Xylanolytic transcriptional activator regulatory domain-containing protein</fullName>
    </recommendedName>
</protein>
<dbReference type="GO" id="GO:0006351">
    <property type="term" value="P:DNA-templated transcription"/>
    <property type="evidence" value="ECO:0007669"/>
    <property type="project" value="InterPro"/>
</dbReference>
<sequence>MPVSLILHREEFSNQYERFWNNPYRAPIRWIAVLFGILFVSAFQASIIAGVTITLDEATLQEYQNLVLTSQERIIQCLRLGNYMKGGSHTIEALLFLLQLEYLQGEDKQHECWQLIGVTVRIALKMGYHRDGSHFPHLSAYEAEMRRRIWYILIQFDIATAAQVGLPRMIRETQYDTLPPHNLLDTDFNSTSPTLPPSRPESEPTLPQFLTSKSKIISVYGMICDFTNSSQQHDYTEAMRLDALLNTAFSQKPMHLAPKPISRSITDGTALIVRRLYIAMSFHHAQISLHRKYMLRAKSDPRYAYSHATCIAAASTALQYQNELEEYSQPGRMLQGERYKILSLVQSEFLLATTVLCANLNDDLDHKRWETTALCKREEVEKLTRVLAKSRRVWEGQLEFSKEARVAAKAATVVLAKAVAMGLMDPMPGTAASTHYESNVPLTGGAGGTASELSADMVHQTGSFDYEVSLDAHTGFDDEMWSSVLDMEQSWDAWIQR</sequence>
<accession>A0A9P4W7S9</accession>
<dbReference type="OrthoDB" id="4934715at2759"/>
<feature type="transmembrane region" description="Helical" evidence="4">
    <location>
        <begin position="30"/>
        <end position="55"/>
    </location>
</feature>
<dbReference type="GO" id="GO:0005634">
    <property type="term" value="C:nucleus"/>
    <property type="evidence" value="ECO:0007669"/>
    <property type="project" value="UniProtKB-SubCell"/>
</dbReference>
<reference evidence="6" key="1">
    <citation type="submission" date="2019-04" db="EMBL/GenBank/DDBJ databases">
        <title>Sequencing of skin fungus with MAO and IRED activity.</title>
        <authorList>
            <person name="Marsaioli A.J."/>
            <person name="Bonatto J.M.C."/>
            <person name="Reis Junior O."/>
        </authorList>
    </citation>
    <scope>NUCLEOTIDE SEQUENCE</scope>
    <source>
        <strain evidence="6">30M1</strain>
    </source>
</reference>
<dbReference type="GO" id="GO:0003677">
    <property type="term" value="F:DNA binding"/>
    <property type="evidence" value="ECO:0007669"/>
    <property type="project" value="InterPro"/>
</dbReference>
<evidence type="ECO:0000313" key="7">
    <source>
        <dbReference type="Proteomes" id="UP000801428"/>
    </source>
</evidence>
<keyword evidence="4" id="KW-1133">Transmembrane helix</keyword>
<dbReference type="PANTHER" id="PTHR31001:SF74">
    <property type="entry name" value="ZN(II)2CYS6 TRANSCRIPTION FACTOR (EUROFUNG)"/>
    <property type="match status" value="1"/>
</dbReference>
<dbReference type="InterPro" id="IPR050613">
    <property type="entry name" value="Sec_Metabolite_Reg"/>
</dbReference>
<evidence type="ECO:0000313" key="6">
    <source>
        <dbReference type="EMBL" id="KAF2996727.1"/>
    </source>
</evidence>
<keyword evidence="4" id="KW-0472">Membrane</keyword>
<dbReference type="CDD" id="cd12148">
    <property type="entry name" value="fungal_TF_MHR"/>
    <property type="match status" value="1"/>
</dbReference>
<dbReference type="Pfam" id="PF04082">
    <property type="entry name" value="Fungal_trans"/>
    <property type="match status" value="1"/>
</dbReference>